<gene>
    <name evidence="1" type="ORF">RHIZ70_3310</name>
</gene>
<organism evidence="1 2">
    <name type="scientific">Ciceribacter selenitireducens ATCC BAA-1503</name>
    <dbReference type="NCBI Taxonomy" id="1336235"/>
    <lineage>
        <taxon>Bacteria</taxon>
        <taxon>Pseudomonadati</taxon>
        <taxon>Pseudomonadota</taxon>
        <taxon>Alphaproteobacteria</taxon>
        <taxon>Hyphomicrobiales</taxon>
        <taxon>Rhizobiaceae</taxon>
        <taxon>Ciceribacter</taxon>
    </lineage>
</organism>
<protein>
    <submittedName>
        <fullName evidence="1">Uncharacterized protein</fullName>
    </submittedName>
</protein>
<dbReference type="AlphaFoldDB" id="A0A376AIE5"/>
<evidence type="ECO:0000313" key="2">
    <source>
        <dbReference type="Proteomes" id="UP000254764"/>
    </source>
</evidence>
<dbReference type="Proteomes" id="UP000254764">
    <property type="component" value="Unassembled WGS sequence"/>
</dbReference>
<proteinExistence type="predicted"/>
<dbReference type="OrthoDB" id="7839331at2"/>
<name>A0A376AIE5_9HYPH</name>
<keyword evidence="2" id="KW-1185">Reference proteome</keyword>
<dbReference type="RefSeq" id="WP_115670163.1">
    <property type="nucleotide sequence ID" value="NZ_UEYP01000004.1"/>
</dbReference>
<sequence>MASPLTCIVYSTIALNTWTKRCRIDGRLYDVHLGKWMFYNPALQEKYFHVRAGKIDSTARSRPSLRQLTEMAEDQLSGRYPISVWKEALATPISRRLAEIWIAAKRLHRNGLGPEPGSLVIASQYKRNFRSYGPTVGLKIGDARLLPPRDPVTQEEMIAAGVQPDRYLSCVRQTINGYVSDLCSVVGVVPIDAEDEVRELAEHIDGLLNGSAAN</sequence>
<dbReference type="EMBL" id="UEYP01000004">
    <property type="protein sequence ID" value="SSC67602.1"/>
    <property type="molecule type" value="Genomic_DNA"/>
</dbReference>
<accession>A0A376AIE5</accession>
<evidence type="ECO:0000313" key="1">
    <source>
        <dbReference type="EMBL" id="SSC67602.1"/>
    </source>
</evidence>
<reference evidence="2" key="1">
    <citation type="submission" date="2018-07" db="EMBL/GenBank/DDBJ databases">
        <authorList>
            <person name="Peiro R."/>
            <person name="Begona"/>
            <person name="Cbmso G."/>
            <person name="Lopez M."/>
            <person name="Gonzalez S."/>
        </authorList>
    </citation>
    <scope>NUCLEOTIDE SEQUENCE [LARGE SCALE GENOMIC DNA]</scope>
</reference>